<dbReference type="OrthoDB" id="3031217at2759"/>
<dbReference type="Proteomes" id="UP000717328">
    <property type="component" value="Unassembled WGS sequence"/>
</dbReference>
<evidence type="ECO:0000313" key="1">
    <source>
        <dbReference type="EMBL" id="KAG5634850.1"/>
    </source>
</evidence>
<comment type="caution">
    <text evidence="1">The sequence shown here is derived from an EMBL/GenBank/DDBJ whole genome shotgun (WGS) entry which is preliminary data.</text>
</comment>
<gene>
    <name evidence="1" type="ORF">H0H81_000514</name>
</gene>
<proteinExistence type="predicted"/>
<evidence type="ECO:0000313" key="2">
    <source>
        <dbReference type="Proteomes" id="UP000717328"/>
    </source>
</evidence>
<name>A0A9P7FPD5_9AGAR</name>
<dbReference type="AlphaFoldDB" id="A0A9P7FPD5"/>
<organism evidence="1 2">
    <name type="scientific">Sphagnurus paluster</name>
    <dbReference type="NCBI Taxonomy" id="117069"/>
    <lineage>
        <taxon>Eukaryota</taxon>
        <taxon>Fungi</taxon>
        <taxon>Dikarya</taxon>
        <taxon>Basidiomycota</taxon>
        <taxon>Agaricomycotina</taxon>
        <taxon>Agaricomycetes</taxon>
        <taxon>Agaricomycetidae</taxon>
        <taxon>Agaricales</taxon>
        <taxon>Tricholomatineae</taxon>
        <taxon>Lyophyllaceae</taxon>
        <taxon>Sphagnurus</taxon>
    </lineage>
</organism>
<reference evidence="1" key="1">
    <citation type="submission" date="2021-02" db="EMBL/GenBank/DDBJ databases">
        <authorList>
            <person name="Nieuwenhuis M."/>
            <person name="Van De Peppel L.J.J."/>
        </authorList>
    </citation>
    <scope>NUCLEOTIDE SEQUENCE</scope>
    <source>
        <strain evidence="1">D49</strain>
    </source>
</reference>
<protein>
    <submittedName>
        <fullName evidence="1">Uncharacterized protein</fullName>
    </submittedName>
</protein>
<reference evidence="1" key="2">
    <citation type="submission" date="2021-10" db="EMBL/GenBank/DDBJ databases">
        <title>Phylogenomics reveals ancestral predisposition of the termite-cultivated fungus Termitomyces towards a domesticated lifestyle.</title>
        <authorList>
            <person name="Auxier B."/>
            <person name="Grum-Grzhimaylo A."/>
            <person name="Cardenas M.E."/>
            <person name="Lodge J.D."/>
            <person name="Laessoe T."/>
            <person name="Pedersen O."/>
            <person name="Smith M.E."/>
            <person name="Kuyper T.W."/>
            <person name="Franco-Molano E.A."/>
            <person name="Baroni T.J."/>
            <person name="Aanen D.K."/>
        </authorList>
    </citation>
    <scope>NUCLEOTIDE SEQUENCE</scope>
    <source>
        <strain evidence="1">D49</strain>
    </source>
</reference>
<dbReference type="EMBL" id="JABCKI010006251">
    <property type="protein sequence ID" value="KAG5634850.1"/>
    <property type="molecule type" value="Genomic_DNA"/>
</dbReference>
<accession>A0A9P7FPD5</accession>
<sequence length="194" mass="21884">MNSTFTFDNKSDYFNSSATSANSSSWTTISTFVSPSDHVPRVTIVKSPYGNEGSIHWQDRKFTLNGEQLEVDDVRFKETGAGSLFSRRWFYQKSQWRIKYIYDSKTWMVWRYATSDVAEETPSAKFKIYESKVVGKSVPASLFFHPSLSESDAHFIVLALLYSETTEHAPAAPRGFGDVFAVGITALFRSAPSL</sequence>
<keyword evidence="2" id="KW-1185">Reference proteome</keyword>